<feature type="transmembrane region" description="Helical" evidence="2">
    <location>
        <begin position="57"/>
        <end position="80"/>
    </location>
</feature>
<dbReference type="AlphaFoldDB" id="M0DCR4"/>
<keyword evidence="2" id="KW-0812">Transmembrane</keyword>
<dbReference type="eggNOG" id="arCOG01958">
    <property type="taxonomic scope" value="Archaea"/>
</dbReference>
<organism evidence="4 5">
    <name type="scientific">Halogeometricum pallidum JCM 14848</name>
    <dbReference type="NCBI Taxonomy" id="1227487"/>
    <lineage>
        <taxon>Archaea</taxon>
        <taxon>Methanobacteriati</taxon>
        <taxon>Methanobacteriota</taxon>
        <taxon>Stenosarchaea group</taxon>
        <taxon>Halobacteria</taxon>
        <taxon>Halobacteriales</taxon>
        <taxon>Haloferacaceae</taxon>
        <taxon>Halogeometricum</taxon>
    </lineage>
</organism>
<feature type="region of interest" description="Disordered" evidence="1">
    <location>
        <begin position="273"/>
        <end position="300"/>
    </location>
</feature>
<name>M0DCR4_HALPD</name>
<dbReference type="SUPFAM" id="SSF81324">
    <property type="entry name" value="Voltage-gated potassium channels"/>
    <property type="match status" value="1"/>
</dbReference>
<dbReference type="InterPro" id="IPR013099">
    <property type="entry name" value="K_chnl_dom"/>
</dbReference>
<evidence type="ECO:0000256" key="1">
    <source>
        <dbReference type="SAM" id="MobiDB-lite"/>
    </source>
</evidence>
<dbReference type="InParanoid" id="M0DCR4"/>
<gene>
    <name evidence="4" type="ORF">C474_07227</name>
</gene>
<feature type="domain" description="Potassium channel" evidence="3">
    <location>
        <begin position="75"/>
        <end position="153"/>
    </location>
</feature>
<sequence>MNFPYAVLGLIVLGGTITDLLWTTLWVEGGAGPLTDRLMGGIWSGLRRTADRHSRRLTLAGPLILVVSLSTWIALLWFGWTLLFASAANAVIEVNGPTTVTWVEKFYFTGYSLFTLGNGGFAPGGGIWKIATVLMTASGMLFITLIVTYVLSILGVVTQKQQFASNVSGLGTYSEAFVEAGWNGRELDGFDLPIETITTELNQLTVNHMAYPILHYFYTQRRQYSAVVSVAILDDSLTLLRFGVPQEHRPSSAILKNARSSVENYLEMVSDTFAQSDGTPPEPDLNRLRENGIPTTSEEDFTDALEELKMRRRKLHGLTDADARYWPRPEDE</sequence>
<accession>M0DCR4</accession>
<dbReference type="EMBL" id="AOIV01000011">
    <property type="protein sequence ID" value="ELZ32593.1"/>
    <property type="molecule type" value="Genomic_DNA"/>
</dbReference>
<comment type="caution">
    <text evidence="4">The sequence shown here is derived from an EMBL/GenBank/DDBJ whole genome shotgun (WGS) entry which is preliminary data.</text>
</comment>
<dbReference type="Proteomes" id="UP000011513">
    <property type="component" value="Unassembled WGS sequence"/>
</dbReference>
<evidence type="ECO:0000313" key="5">
    <source>
        <dbReference type="Proteomes" id="UP000011513"/>
    </source>
</evidence>
<reference evidence="4 5" key="1">
    <citation type="journal article" date="2014" name="PLoS Genet.">
        <title>Phylogenetically driven sequencing of extremely halophilic archaea reveals strategies for static and dynamic osmo-response.</title>
        <authorList>
            <person name="Becker E.A."/>
            <person name="Seitzer P.M."/>
            <person name="Tritt A."/>
            <person name="Larsen D."/>
            <person name="Krusor M."/>
            <person name="Yao A.I."/>
            <person name="Wu D."/>
            <person name="Madern D."/>
            <person name="Eisen J.A."/>
            <person name="Darling A.E."/>
            <person name="Facciotti M.T."/>
        </authorList>
    </citation>
    <scope>NUCLEOTIDE SEQUENCE [LARGE SCALE GENOMIC DNA]</scope>
    <source>
        <strain evidence="4 5">JCM 14848</strain>
    </source>
</reference>
<keyword evidence="2" id="KW-0472">Membrane</keyword>
<dbReference type="OrthoDB" id="263876at2157"/>
<evidence type="ECO:0000313" key="4">
    <source>
        <dbReference type="EMBL" id="ELZ32593.1"/>
    </source>
</evidence>
<dbReference type="Pfam" id="PF07885">
    <property type="entry name" value="Ion_trans_2"/>
    <property type="match status" value="1"/>
</dbReference>
<feature type="transmembrane region" description="Helical" evidence="2">
    <location>
        <begin position="130"/>
        <end position="157"/>
    </location>
</feature>
<evidence type="ECO:0000259" key="3">
    <source>
        <dbReference type="Pfam" id="PF07885"/>
    </source>
</evidence>
<keyword evidence="2" id="KW-1133">Transmembrane helix</keyword>
<proteinExistence type="predicted"/>
<feature type="transmembrane region" description="Helical" evidence="2">
    <location>
        <begin position="6"/>
        <end position="27"/>
    </location>
</feature>
<protein>
    <submittedName>
        <fullName evidence="4">Ion transport 2 domain protein</fullName>
    </submittedName>
</protein>
<dbReference type="Gene3D" id="1.10.287.70">
    <property type="match status" value="1"/>
</dbReference>
<evidence type="ECO:0000256" key="2">
    <source>
        <dbReference type="SAM" id="Phobius"/>
    </source>
</evidence>
<keyword evidence="5" id="KW-1185">Reference proteome</keyword>